<organism evidence="1 2">
    <name type="scientific">Neglectibacter timonensis</name>
    <dbReference type="NCBI Taxonomy" id="1776382"/>
    <lineage>
        <taxon>Bacteria</taxon>
        <taxon>Bacillati</taxon>
        <taxon>Bacillota</taxon>
        <taxon>Clostridia</taxon>
        <taxon>Eubacteriales</taxon>
        <taxon>Oscillospiraceae</taxon>
        <taxon>Neglectibacter</taxon>
    </lineage>
</organism>
<protein>
    <submittedName>
        <fullName evidence="1">Uncharacterized protein</fullName>
    </submittedName>
</protein>
<evidence type="ECO:0000313" key="1">
    <source>
        <dbReference type="EMBL" id="MCQ4841680.1"/>
    </source>
</evidence>
<keyword evidence="2" id="KW-1185">Reference proteome</keyword>
<evidence type="ECO:0000313" key="2">
    <source>
        <dbReference type="Proteomes" id="UP001524473"/>
    </source>
</evidence>
<reference evidence="1 2" key="1">
    <citation type="submission" date="2022-06" db="EMBL/GenBank/DDBJ databases">
        <title>Isolation of gut microbiota from human fecal samples.</title>
        <authorList>
            <person name="Pamer E.G."/>
            <person name="Barat B."/>
            <person name="Waligurski E."/>
            <person name="Medina S."/>
            <person name="Paddock L."/>
            <person name="Mostad J."/>
        </authorList>
    </citation>
    <scope>NUCLEOTIDE SEQUENCE [LARGE SCALE GENOMIC DNA]</scope>
    <source>
        <strain evidence="1 2">DFI.9.73</strain>
    </source>
</reference>
<dbReference type="GeneID" id="90531218"/>
<comment type="caution">
    <text evidence="1">The sequence shown here is derived from an EMBL/GenBank/DDBJ whole genome shotgun (WGS) entry which is preliminary data.</text>
</comment>
<gene>
    <name evidence="1" type="ORF">NE695_17350</name>
</gene>
<accession>A0ABT1S574</accession>
<name>A0ABT1S574_9FIRM</name>
<sequence length="133" mass="13454">MAFQIHKTDDGRVPGLEYLPCGAIAPQAGMAMKMASGKLAAAAGTDLPTYLSVAQRTAPCEAGELIPVLRVQPDTIFEAPAPSGFTAVPGDRVQLGGDGLTLSTAAGGAAEVVYAGEDVVRIRFVQAAAAAKA</sequence>
<dbReference type="RefSeq" id="WP_066860635.1">
    <property type="nucleotide sequence ID" value="NZ_CABKVV010000010.1"/>
</dbReference>
<proteinExistence type="predicted"/>
<dbReference type="EMBL" id="JANFZH010000064">
    <property type="protein sequence ID" value="MCQ4841680.1"/>
    <property type="molecule type" value="Genomic_DNA"/>
</dbReference>
<dbReference type="Proteomes" id="UP001524473">
    <property type="component" value="Unassembled WGS sequence"/>
</dbReference>